<dbReference type="Proteomes" id="UP000054815">
    <property type="component" value="Unassembled WGS sequence"/>
</dbReference>
<dbReference type="EMBL" id="JYDU01000346">
    <property type="protein sequence ID" value="KRX86689.1"/>
    <property type="molecule type" value="Genomic_DNA"/>
</dbReference>
<evidence type="ECO:0000313" key="1">
    <source>
        <dbReference type="EMBL" id="KRX86689.1"/>
    </source>
</evidence>
<gene>
    <name evidence="1" type="ORF">T4E_3870</name>
</gene>
<protein>
    <submittedName>
        <fullName evidence="1">Uncharacterized protein</fullName>
    </submittedName>
</protein>
<organism evidence="1 2">
    <name type="scientific">Trichinella pseudospiralis</name>
    <name type="common">Parasitic roundworm</name>
    <dbReference type="NCBI Taxonomy" id="6337"/>
    <lineage>
        <taxon>Eukaryota</taxon>
        <taxon>Metazoa</taxon>
        <taxon>Ecdysozoa</taxon>
        <taxon>Nematoda</taxon>
        <taxon>Enoplea</taxon>
        <taxon>Dorylaimia</taxon>
        <taxon>Trichinellida</taxon>
        <taxon>Trichinellidae</taxon>
        <taxon>Trichinella</taxon>
    </lineage>
</organism>
<accession>A0A0V0XF62</accession>
<dbReference type="AlphaFoldDB" id="A0A0V0XF62"/>
<reference evidence="1 2" key="1">
    <citation type="submission" date="2015-01" db="EMBL/GenBank/DDBJ databases">
        <title>Evolution of Trichinella species and genotypes.</title>
        <authorList>
            <person name="Korhonen P.K."/>
            <person name="Edoardo P."/>
            <person name="Giuseppe L.R."/>
            <person name="Gasser R.B."/>
        </authorList>
    </citation>
    <scope>NUCLEOTIDE SEQUENCE [LARGE SCALE GENOMIC DNA]</scope>
    <source>
        <strain evidence="1">ISS141</strain>
    </source>
</reference>
<name>A0A0V0XF62_TRIPS</name>
<sequence>MTQLAIMSVSGCSLLPLAVDVVRKEALLLSSGLLALVTYTYYQLRHAGLCSRTRNACLNFLNAIRIRKFLINLRHQSLRKASKYAEVHQSPFWCLQRFPILGRWQSGKLRHG</sequence>
<evidence type="ECO:0000313" key="2">
    <source>
        <dbReference type="Proteomes" id="UP000054815"/>
    </source>
</evidence>
<proteinExistence type="predicted"/>
<comment type="caution">
    <text evidence="1">The sequence shown here is derived from an EMBL/GenBank/DDBJ whole genome shotgun (WGS) entry which is preliminary data.</text>
</comment>